<keyword evidence="4" id="KW-1185">Reference proteome</keyword>
<comment type="caution">
    <text evidence="3">The sequence shown here is derived from an EMBL/GenBank/DDBJ whole genome shotgun (WGS) entry which is preliminary data.</text>
</comment>
<evidence type="ECO:0000313" key="3">
    <source>
        <dbReference type="EMBL" id="CAI5445946.1"/>
    </source>
</evidence>
<evidence type="ECO:0000313" key="4">
    <source>
        <dbReference type="Proteomes" id="UP001152747"/>
    </source>
</evidence>
<evidence type="ECO:0008006" key="5">
    <source>
        <dbReference type="Google" id="ProtNLM"/>
    </source>
</evidence>
<feature type="signal peptide" evidence="2">
    <location>
        <begin position="1"/>
        <end position="16"/>
    </location>
</feature>
<feature type="chain" id="PRO_5040210811" description="Coiled-coil domain-containing protein 134" evidence="2">
    <location>
        <begin position="17"/>
        <end position="227"/>
    </location>
</feature>
<dbReference type="Proteomes" id="UP001152747">
    <property type="component" value="Unassembled WGS sequence"/>
</dbReference>
<dbReference type="OrthoDB" id="5854099at2759"/>
<feature type="region of interest" description="Disordered" evidence="1">
    <location>
        <begin position="189"/>
        <end position="227"/>
    </location>
</feature>
<gene>
    <name evidence="3" type="ORF">CAMP_LOCUS8583</name>
</gene>
<reference evidence="3" key="1">
    <citation type="submission" date="2022-11" db="EMBL/GenBank/DDBJ databases">
        <authorList>
            <person name="Kikuchi T."/>
        </authorList>
    </citation>
    <scope>NUCLEOTIDE SEQUENCE</scope>
    <source>
        <strain evidence="3">PS1010</strain>
    </source>
</reference>
<evidence type="ECO:0000256" key="2">
    <source>
        <dbReference type="SAM" id="SignalP"/>
    </source>
</evidence>
<dbReference type="PANTHER" id="PTHR14735:SF1">
    <property type="entry name" value="COILED-COIL DOMAIN-CONTAINING PROTEIN 134"/>
    <property type="match status" value="1"/>
</dbReference>
<dbReference type="EMBL" id="CANHGI010000003">
    <property type="protein sequence ID" value="CAI5445946.1"/>
    <property type="molecule type" value="Genomic_DNA"/>
</dbReference>
<proteinExistence type="predicted"/>
<evidence type="ECO:0000256" key="1">
    <source>
        <dbReference type="SAM" id="MobiDB-lite"/>
    </source>
</evidence>
<accession>A0A9P1N304</accession>
<dbReference type="InterPro" id="IPR026321">
    <property type="entry name" value="CC134"/>
</dbReference>
<protein>
    <recommendedName>
        <fullName evidence="5">Coiled-coil domain-containing protein 134</fullName>
    </recommendedName>
</protein>
<name>A0A9P1N304_9PELO</name>
<sequence length="227" mass="26629">MKLLILSVLCIFVVNAKIEHVKEKASETHANPKKVEVKDAPEHKVSREKFMEDLRFRRVQHADAIRGLKIVSDDKINGFLDDVVKNIQKILNEHRDIIGRITIIEKSQIPDEEKNQDSLLKVLENAAFFADLSLAYPKYFEKILKKNLKLKTLIVWAYHYSTKTELFDEATSKQVMKMAQKYGIIEKSKKEQEKDDLEKKSEEKIKKRKEEKEKQRKPEKKQPKGEL</sequence>
<dbReference type="PANTHER" id="PTHR14735">
    <property type="entry name" value="COILED-COIL DOMAIN-CONTAINING PROTEIN 134"/>
    <property type="match status" value="1"/>
</dbReference>
<dbReference type="AlphaFoldDB" id="A0A9P1N304"/>
<keyword evidence="2" id="KW-0732">Signal</keyword>
<organism evidence="3 4">
    <name type="scientific">Caenorhabditis angaria</name>
    <dbReference type="NCBI Taxonomy" id="860376"/>
    <lineage>
        <taxon>Eukaryota</taxon>
        <taxon>Metazoa</taxon>
        <taxon>Ecdysozoa</taxon>
        <taxon>Nematoda</taxon>
        <taxon>Chromadorea</taxon>
        <taxon>Rhabditida</taxon>
        <taxon>Rhabditina</taxon>
        <taxon>Rhabditomorpha</taxon>
        <taxon>Rhabditoidea</taxon>
        <taxon>Rhabditidae</taxon>
        <taxon>Peloderinae</taxon>
        <taxon>Caenorhabditis</taxon>
    </lineage>
</organism>
<dbReference type="Pfam" id="PF15002">
    <property type="entry name" value="ERK-JNK_inhib"/>
    <property type="match status" value="1"/>
</dbReference>